<accession>A0A8S9HIL0</accession>
<proteinExistence type="predicted"/>
<dbReference type="AlphaFoldDB" id="A0A8S9HIL0"/>
<comment type="caution">
    <text evidence="1">The sequence shown here is derived from an EMBL/GenBank/DDBJ whole genome shotgun (WGS) entry which is preliminary data.</text>
</comment>
<organism evidence="1 2">
    <name type="scientific">Brassica cretica</name>
    <name type="common">Mustard</name>
    <dbReference type="NCBI Taxonomy" id="69181"/>
    <lineage>
        <taxon>Eukaryota</taxon>
        <taxon>Viridiplantae</taxon>
        <taxon>Streptophyta</taxon>
        <taxon>Embryophyta</taxon>
        <taxon>Tracheophyta</taxon>
        <taxon>Spermatophyta</taxon>
        <taxon>Magnoliopsida</taxon>
        <taxon>eudicotyledons</taxon>
        <taxon>Gunneridae</taxon>
        <taxon>Pentapetalae</taxon>
        <taxon>rosids</taxon>
        <taxon>malvids</taxon>
        <taxon>Brassicales</taxon>
        <taxon>Brassicaceae</taxon>
        <taxon>Brassiceae</taxon>
        <taxon>Brassica</taxon>
    </lineage>
</organism>
<dbReference type="EMBL" id="QGKW02001940">
    <property type="protein sequence ID" value="KAF2559111.1"/>
    <property type="molecule type" value="Genomic_DNA"/>
</dbReference>
<reference evidence="1" key="1">
    <citation type="submission" date="2019-12" db="EMBL/GenBank/DDBJ databases">
        <title>Genome sequencing and annotation of Brassica cretica.</title>
        <authorList>
            <person name="Studholme D.J."/>
            <person name="Sarris P.F."/>
        </authorList>
    </citation>
    <scope>NUCLEOTIDE SEQUENCE</scope>
    <source>
        <strain evidence="1">PFS-001/15</strain>
        <tissue evidence="1">Leaf</tissue>
    </source>
</reference>
<protein>
    <submittedName>
        <fullName evidence="1">Uncharacterized protein</fullName>
    </submittedName>
</protein>
<sequence length="86" mass="9254">MALTDQILRQGSSIFHSPSPLEEFQLISSVTQFCEPTTDPSSAASLTPISEICSRSGAIVSVSSAVSTTYVSLQLRNQLFKTSLCR</sequence>
<evidence type="ECO:0000313" key="1">
    <source>
        <dbReference type="EMBL" id="KAF2559111.1"/>
    </source>
</evidence>
<dbReference type="Proteomes" id="UP000712281">
    <property type="component" value="Unassembled WGS sequence"/>
</dbReference>
<gene>
    <name evidence="1" type="ORF">F2Q68_00014732</name>
</gene>
<evidence type="ECO:0000313" key="2">
    <source>
        <dbReference type="Proteomes" id="UP000712281"/>
    </source>
</evidence>
<name>A0A8S9HIL0_BRACR</name>